<dbReference type="Pfam" id="PF00078">
    <property type="entry name" value="RVT_1"/>
    <property type="match status" value="1"/>
</dbReference>
<dbReference type="Gene3D" id="3.30.70.330">
    <property type="match status" value="1"/>
</dbReference>
<dbReference type="Proteomes" id="UP001054252">
    <property type="component" value="Unassembled WGS sequence"/>
</dbReference>
<dbReference type="SUPFAM" id="SSF56219">
    <property type="entry name" value="DNase I-like"/>
    <property type="match status" value="1"/>
</dbReference>
<dbReference type="PANTHER" id="PTHR33116:SF75">
    <property type="entry name" value="RIBONUCLEASE H PROTEIN"/>
    <property type="match status" value="1"/>
</dbReference>
<feature type="region of interest" description="Disordered" evidence="2">
    <location>
        <begin position="441"/>
        <end position="474"/>
    </location>
</feature>
<dbReference type="SMART" id="SM00360">
    <property type="entry name" value="RRM"/>
    <property type="match status" value="1"/>
</dbReference>
<keyword evidence="6" id="KW-1185">Reference proteome</keyword>
<feature type="compositionally biased region" description="Polar residues" evidence="2">
    <location>
        <begin position="595"/>
        <end position="630"/>
    </location>
</feature>
<dbReference type="SUPFAM" id="SSF56672">
    <property type="entry name" value="DNA/RNA polymerases"/>
    <property type="match status" value="1"/>
</dbReference>
<feature type="compositionally biased region" description="Basic and acidic residues" evidence="2">
    <location>
        <begin position="680"/>
        <end position="701"/>
    </location>
</feature>
<accession>A0AAV5L674</accession>
<dbReference type="Gene3D" id="3.60.10.10">
    <property type="entry name" value="Endonuclease/exonuclease/phosphatase"/>
    <property type="match status" value="1"/>
</dbReference>
<evidence type="ECO:0000256" key="1">
    <source>
        <dbReference type="PROSITE-ProRule" id="PRU00176"/>
    </source>
</evidence>
<dbReference type="InterPro" id="IPR013087">
    <property type="entry name" value="Znf_C2H2_type"/>
</dbReference>
<organism evidence="5 6">
    <name type="scientific">Rubroshorea leprosula</name>
    <dbReference type="NCBI Taxonomy" id="152421"/>
    <lineage>
        <taxon>Eukaryota</taxon>
        <taxon>Viridiplantae</taxon>
        <taxon>Streptophyta</taxon>
        <taxon>Embryophyta</taxon>
        <taxon>Tracheophyta</taxon>
        <taxon>Spermatophyta</taxon>
        <taxon>Magnoliopsida</taxon>
        <taxon>eudicotyledons</taxon>
        <taxon>Gunneridae</taxon>
        <taxon>Pentapetalae</taxon>
        <taxon>rosids</taxon>
        <taxon>malvids</taxon>
        <taxon>Malvales</taxon>
        <taxon>Dipterocarpaceae</taxon>
        <taxon>Rubroshorea</taxon>
    </lineage>
</organism>
<feature type="region of interest" description="Disordered" evidence="2">
    <location>
        <begin position="176"/>
        <end position="197"/>
    </location>
</feature>
<dbReference type="PROSITE" id="PS50102">
    <property type="entry name" value="RRM"/>
    <property type="match status" value="1"/>
</dbReference>
<feature type="region of interest" description="Disordered" evidence="2">
    <location>
        <begin position="1"/>
        <end position="47"/>
    </location>
</feature>
<dbReference type="InterPro" id="IPR026960">
    <property type="entry name" value="RVT-Znf"/>
</dbReference>
<dbReference type="GO" id="GO:0003824">
    <property type="term" value="F:catalytic activity"/>
    <property type="evidence" value="ECO:0007669"/>
    <property type="project" value="InterPro"/>
</dbReference>
<feature type="compositionally biased region" description="Acidic residues" evidence="2">
    <location>
        <begin position="450"/>
        <end position="464"/>
    </location>
</feature>
<dbReference type="InterPro" id="IPR005135">
    <property type="entry name" value="Endo/exonuclease/phosphatase"/>
</dbReference>
<feature type="compositionally biased region" description="Polar residues" evidence="2">
    <location>
        <begin position="568"/>
        <end position="578"/>
    </location>
</feature>
<dbReference type="GO" id="GO:0003723">
    <property type="term" value="F:RNA binding"/>
    <property type="evidence" value="ECO:0007669"/>
    <property type="project" value="UniProtKB-UniRule"/>
</dbReference>
<dbReference type="Pfam" id="PF13966">
    <property type="entry name" value="zf-RVT"/>
    <property type="match status" value="1"/>
</dbReference>
<feature type="domain" description="Reverse transcriptase" evidence="4">
    <location>
        <begin position="1249"/>
        <end position="1506"/>
    </location>
</feature>
<dbReference type="InterPro" id="IPR043502">
    <property type="entry name" value="DNA/RNA_pol_sf"/>
</dbReference>
<feature type="compositionally biased region" description="Basic and acidic residues" evidence="2">
    <location>
        <begin position="37"/>
        <end position="47"/>
    </location>
</feature>
<dbReference type="InterPro" id="IPR000504">
    <property type="entry name" value="RRM_dom"/>
</dbReference>
<comment type="caution">
    <text evidence="5">The sequence shown here is derived from an EMBL/GenBank/DDBJ whole genome shotgun (WGS) entry which is preliminary data.</text>
</comment>
<feature type="compositionally biased region" description="Basic and acidic residues" evidence="2">
    <location>
        <begin position="176"/>
        <end position="193"/>
    </location>
</feature>
<dbReference type="PROSITE" id="PS00028">
    <property type="entry name" value="ZINC_FINGER_C2H2_1"/>
    <property type="match status" value="1"/>
</dbReference>
<dbReference type="InterPro" id="IPR036691">
    <property type="entry name" value="Endo/exonu/phosph_ase_sf"/>
</dbReference>
<dbReference type="PROSITE" id="PS50878">
    <property type="entry name" value="RT_POL"/>
    <property type="match status" value="1"/>
</dbReference>
<dbReference type="InterPro" id="IPR000477">
    <property type="entry name" value="RT_dom"/>
</dbReference>
<protein>
    <submittedName>
        <fullName evidence="5">Uncharacterized protein</fullName>
    </submittedName>
</protein>
<feature type="compositionally biased region" description="Basic residues" evidence="2">
    <location>
        <begin position="658"/>
        <end position="672"/>
    </location>
</feature>
<evidence type="ECO:0000256" key="2">
    <source>
        <dbReference type="SAM" id="MobiDB-lite"/>
    </source>
</evidence>
<dbReference type="InterPro" id="IPR012677">
    <property type="entry name" value="Nucleotide-bd_a/b_plait_sf"/>
</dbReference>
<name>A0AAV5L674_9ROSI</name>
<gene>
    <name evidence="5" type="ORF">SLEP1_g41306</name>
</gene>
<feature type="region of interest" description="Disordered" evidence="2">
    <location>
        <begin position="526"/>
        <end position="701"/>
    </location>
</feature>
<dbReference type="CDD" id="cd01650">
    <property type="entry name" value="RT_nLTR_like"/>
    <property type="match status" value="1"/>
</dbReference>
<dbReference type="SUPFAM" id="SSF54928">
    <property type="entry name" value="RNA-binding domain, RBD"/>
    <property type="match status" value="1"/>
</dbReference>
<keyword evidence="1" id="KW-0694">RNA-binding</keyword>
<feature type="compositionally biased region" description="Basic and acidic residues" evidence="2">
    <location>
        <begin position="645"/>
        <end position="657"/>
    </location>
</feature>
<evidence type="ECO:0000259" key="4">
    <source>
        <dbReference type="PROSITE" id="PS50878"/>
    </source>
</evidence>
<reference evidence="5 6" key="1">
    <citation type="journal article" date="2021" name="Commun. Biol.">
        <title>The genome of Shorea leprosula (Dipterocarpaceae) highlights the ecological relevance of drought in aseasonal tropical rainforests.</title>
        <authorList>
            <person name="Ng K.K.S."/>
            <person name="Kobayashi M.J."/>
            <person name="Fawcett J.A."/>
            <person name="Hatakeyama M."/>
            <person name="Paape T."/>
            <person name="Ng C.H."/>
            <person name="Ang C.C."/>
            <person name="Tnah L.H."/>
            <person name="Lee C.T."/>
            <person name="Nishiyama T."/>
            <person name="Sese J."/>
            <person name="O'Brien M.J."/>
            <person name="Copetti D."/>
            <person name="Mohd Noor M.I."/>
            <person name="Ong R.C."/>
            <person name="Putra M."/>
            <person name="Sireger I.Z."/>
            <person name="Indrioko S."/>
            <person name="Kosugi Y."/>
            <person name="Izuno A."/>
            <person name="Isagi Y."/>
            <person name="Lee S.L."/>
            <person name="Shimizu K.K."/>
        </authorList>
    </citation>
    <scope>NUCLEOTIDE SEQUENCE [LARGE SCALE GENOMIC DNA]</scope>
    <source>
        <strain evidence="5">214</strain>
    </source>
</reference>
<dbReference type="InterPro" id="IPR035979">
    <property type="entry name" value="RBD_domain_sf"/>
</dbReference>
<evidence type="ECO:0000313" key="6">
    <source>
        <dbReference type="Proteomes" id="UP001054252"/>
    </source>
</evidence>
<proteinExistence type="predicted"/>
<dbReference type="Pfam" id="PF03372">
    <property type="entry name" value="Exo_endo_phos"/>
    <property type="match status" value="1"/>
</dbReference>
<evidence type="ECO:0000313" key="5">
    <source>
        <dbReference type="EMBL" id="GKV32719.1"/>
    </source>
</evidence>
<dbReference type="EMBL" id="BPVZ01000097">
    <property type="protein sequence ID" value="GKV32719.1"/>
    <property type="molecule type" value="Genomic_DNA"/>
</dbReference>
<dbReference type="PANTHER" id="PTHR33116">
    <property type="entry name" value="REVERSE TRANSCRIPTASE ZINC-BINDING DOMAIN-CONTAINING PROTEIN-RELATED-RELATED"/>
    <property type="match status" value="1"/>
</dbReference>
<evidence type="ECO:0000259" key="3">
    <source>
        <dbReference type="PROSITE" id="PS50102"/>
    </source>
</evidence>
<sequence length="1918" mass="222274">MRGKFRERFNGKGPRGRRTAQRRETANIRRWNQPGQDGKETRQNRYRNSEIRGYDRRIFNQASVYFFTNFPEDWKHEHMWHTFRKYGRVLDIYSPMRKSRTGRRFGFVRFLDVRNEKELEHQLDQIRVGESKLWVNKPRFKEQEKQLRVDQRQKENAGIRGHRTFAEVVKGISGTEEKKESMRTANGTEEHGQTRTNILSKNPNQVWRAKDVEKAKAGMSFTVQEEEYAWLQGCYVGIAHSVEIIPTLQEKFFMEGYFSCKVRAMGGRLVLLEGGDKEEIKDLVELAPKWLGQWFTEVKPWCPSTVARERFVWLRCLGVPAHAWGPNFFAIIGTVWGKFITLDDNTSKKLRFDVGRMLISTPVTDFISKSINISVNGEPYVIKVTEEEAPNGIFSMKTDHVFRELSDSEDVSSESWSLDDDVDDEVSVAFAGGGKANDSRSFFSGKKADDDVETEVERTEEEDRDDRSLYRWSQERQNTNGVQLSAVNDLAFNAVDSQDKQQAIGDNKIQICCNCNHEKSIANLEIVPDSQATQSSQNRERQRKWATEGSKSISSPLEEDPLEDNGFWATNNRGPSNNDADKSGGCKPSKEEVTKQTQKAGSTPTNTEDIPKGTSLQIIQQKARNRATPSEDNEAEQELSFWKGFRSESGEEREWMGRKQRKPKQKKKKKTRSCLSVYMEGRKKEQEQNPKGRKKFSENRTMEEKMPAFEPGNQNQTAGESVTDSGIEIRNAALRDAPDLRFAERIWAFAKEIGVGDHGNEAEVIRRLRDMEERDRVLLCTSKGKKRGIRELVEKEKVEFLSIQETKLEEVDYQTCRNIWGGDNFDWVSKPSRGSAGGLICIWNSDIMTKERVIEGESFVGIYGTWGASKIPVHILNIYAPCDMSGKRSLWVNIQELMIEACGNWCLMGDFNAIRSEQERKGGRTNRREMTEFDEFIRSCGLIDLPLIDRKFTWYHSNGSVMSRLDRFLLSENWCHNWGDAKQWGLKRTMSDHCPILLKNQIIDWGPKPFRFFDVWFDSPGLKELVRETWKSTVIPGWHGYRFKEKMKETKKVLKEWSKTMVSEMDLTIKNCKEAIADIDIKGETTELNDEDVQLRRSSFLELWKQQKLKESMWRQKARTTWIKDGDANTKFFHRCVKGRRRRNDIVSLQVGDKHMEQVQEIKEGVANYFDMLFSEDRWQQPHLDGIDFKKISAEDNSLLLAPFNEEEVKKAVWSCGCSKAPGPDGFNFKFIREMWDTIKDDMMGYVEDFHNNGKLVRGANSSFIVLIPKVMNPQKIEEFRPISLIGVMYKVIAKLLANRIGSVLDGIIGENQMAFIKGRQMVDSIVIANETIDEAKRKKKASFLFKIDFEKAYDKVCWEFLDYMMARMGFESKWRRWISECLKTAEASILLNGSTTRQVKINKGLRQGDPLSPYLFLLVAEGLNGIISSAINHGLFDGIDIGSRGGSGKKISMWKPLIESFEKKLSNWKSRLLSLGGRITLLNAVLSSLPVYTMSVHLLPKGLILSLDKIRRSFLWGGGGSKRKINWVSWDKVCSSKMKGGLGVKDLRKFNLALLGKWWGRLASGEESLLYKTIQHKYGCLEGRWREWVQADDQRGSLWWRNLCRIDVMDPNSRGWLTGGFKLKLGDGQSVNFWKDVWIGDQSLANRFPRLYLASTDKDMRISQMGCWREDSWQWTLNWRRSLHEWEKENLTEMLGLIIKYHPSKDQKDSWEWNHNKEGEYSVKTAYDLLSNINDTSSIQMHKRTWSKLIPTKISAFGCQVLQNRIPTKHNLYQRGIVHDNSLMCGLCGDDIEDTNHLFIHCRVAHSVRSKCTKWWRFLTAHPRTCQEDFEQHRPPIKDSSVQAGWDVVWFSTLWSLWLARNRKIFKNQAYEEERIFELVQLRAFSWIKSRSIGYSFNFYEWLVEPVLCLKAKRSFQ</sequence>
<feature type="domain" description="RRM" evidence="3">
    <location>
        <begin position="63"/>
        <end position="154"/>
    </location>
</feature>
<feature type="compositionally biased region" description="Basic and acidic residues" evidence="2">
    <location>
        <begin position="579"/>
        <end position="594"/>
    </location>
</feature>
<feature type="compositionally biased region" description="Basic and acidic residues" evidence="2">
    <location>
        <begin position="1"/>
        <end position="10"/>
    </location>
</feature>